<evidence type="ECO:0000256" key="12">
    <source>
        <dbReference type="RuleBase" id="RU362132"/>
    </source>
</evidence>
<dbReference type="Gene3D" id="3.40.50.970">
    <property type="match status" value="2"/>
</dbReference>
<evidence type="ECO:0000256" key="3">
    <source>
        <dbReference type="ARBA" id="ARBA00007812"/>
    </source>
</evidence>
<dbReference type="PANTHER" id="PTHR43452:SF30">
    <property type="entry name" value="PYRUVATE DECARBOXYLASE ISOZYME 1-RELATED"/>
    <property type="match status" value="1"/>
</dbReference>
<keyword evidence="17" id="KW-1185">Reference proteome</keyword>
<dbReference type="GO" id="GO:0030976">
    <property type="term" value="F:thiamine pyrophosphate binding"/>
    <property type="evidence" value="ECO:0007669"/>
    <property type="project" value="InterPro"/>
</dbReference>
<dbReference type="InterPro" id="IPR012110">
    <property type="entry name" value="PDC/IPDC-like"/>
</dbReference>
<feature type="binding site" evidence="11">
    <location>
        <position position="447"/>
    </location>
    <ligand>
        <name>Mg(2+)</name>
        <dbReference type="ChEBI" id="CHEBI:18420"/>
    </ligand>
</feature>
<dbReference type="InterPro" id="IPR029061">
    <property type="entry name" value="THDP-binding"/>
</dbReference>
<dbReference type="SUPFAM" id="SSF52518">
    <property type="entry name" value="Thiamin diphosphate-binding fold (THDP-binding)"/>
    <property type="match status" value="2"/>
</dbReference>
<dbReference type="InterPro" id="IPR012001">
    <property type="entry name" value="Thiamin_PyroP_enz_TPP-bd_dom"/>
</dbReference>
<dbReference type="AlphaFoldDB" id="A0AAV9V6M1"/>
<keyword evidence="10" id="KW-0456">Lyase</keyword>
<evidence type="ECO:0000256" key="2">
    <source>
        <dbReference type="ARBA" id="ARBA00001964"/>
    </source>
</evidence>
<proteinExistence type="inferred from homology"/>
<comment type="cofactor">
    <cofactor evidence="2">
        <name>thiamine diphosphate</name>
        <dbReference type="ChEBI" id="CHEBI:58937"/>
    </cofactor>
</comment>
<feature type="domain" description="Thiamine pyrophosphate enzyme central" evidence="13">
    <location>
        <begin position="201"/>
        <end position="336"/>
    </location>
</feature>
<evidence type="ECO:0000256" key="1">
    <source>
        <dbReference type="ARBA" id="ARBA00001041"/>
    </source>
</evidence>
<evidence type="ECO:0000256" key="4">
    <source>
        <dbReference type="ARBA" id="ARBA00013202"/>
    </source>
</evidence>
<evidence type="ECO:0000256" key="7">
    <source>
        <dbReference type="ARBA" id="ARBA00022793"/>
    </source>
</evidence>
<dbReference type="FunFam" id="3.40.50.970:FF:000024">
    <property type="entry name" value="Pyruvate decarboxylase isozyme"/>
    <property type="match status" value="1"/>
</dbReference>
<comment type="similarity">
    <text evidence="3 12">Belongs to the TPP enzyme family.</text>
</comment>
<dbReference type="GO" id="GO:0005829">
    <property type="term" value="C:cytosol"/>
    <property type="evidence" value="ECO:0007669"/>
    <property type="project" value="TreeGrafter"/>
</dbReference>
<feature type="binding site" evidence="11">
    <location>
        <position position="476"/>
    </location>
    <ligand>
        <name>Mg(2+)</name>
        <dbReference type="ChEBI" id="CHEBI:18420"/>
    </ligand>
</feature>
<evidence type="ECO:0000256" key="11">
    <source>
        <dbReference type="PIRSR" id="PIRSR036565-2"/>
    </source>
</evidence>
<protein>
    <recommendedName>
        <fullName evidence="5">Pyruvate decarboxylase</fullName>
        <ecNumber evidence="4">4.1.1.1</ecNumber>
    </recommendedName>
</protein>
<dbReference type="SUPFAM" id="SSF52467">
    <property type="entry name" value="DHS-like NAD/FAD-binding domain"/>
    <property type="match status" value="1"/>
</dbReference>
<dbReference type="InterPro" id="IPR000399">
    <property type="entry name" value="TPP-bd_CS"/>
</dbReference>
<dbReference type="PANTHER" id="PTHR43452">
    <property type="entry name" value="PYRUVATE DECARBOXYLASE"/>
    <property type="match status" value="1"/>
</dbReference>
<dbReference type="InterPro" id="IPR011766">
    <property type="entry name" value="TPP_enzyme_TPP-bd"/>
</dbReference>
<dbReference type="GO" id="GO:0004737">
    <property type="term" value="F:pyruvate decarboxylase activity"/>
    <property type="evidence" value="ECO:0007669"/>
    <property type="project" value="UniProtKB-EC"/>
</dbReference>
<dbReference type="EMBL" id="JAVHNQ010000002">
    <property type="protein sequence ID" value="KAK6354893.1"/>
    <property type="molecule type" value="Genomic_DNA"/>
</dbReference>
<dbReference type="FunFam" id="3.40.50.970:FF:000019">
    <property type="entry name" value="Pyruvate decarboxylase isozyme"/>
    <property type="match status" value="1"/>
</dbReference>
<organism evidence="16 17">
    <name type="scientific">Orbilia brochopaga</name>
    <dbReference type="NCBI Taxonomy" id="3140254"/>
    <lineage>
        <taxon>Eukaryota</taxon>
        <taxon>Fungi</taxon>
        <taxon>Dikarya</taxon>
        <taxon>Ascomycota</taxon>
        <taxon>Pezizomycotina</taxon>
        <taxon>Orbiliomycetes</taxon>
        <taxon>Orbiliales</taxon>
        <taxon>Orbiliaceae</taxon>
        <taxon>Orbilia</taxon>
    </lineage>
</organism>
<comment type="caution">
    <text evidence="16">The sequence shown here is derived from an EMBL/GenBank/DDBJ whole genome shotgun (WGS) entry which is preliminary data.</text>
</comment>
<keyword evidence="6 11" id="KW-0479">Metal-binding</keyword>
<evidence type="ECO:0000256" key="5">
    <source>
        <dbReference type="ARBA" id="ARBA00014422"/>
    </source>
</evidence>
<evidence type="ECO:0000313" key="16">
    <source>
        <dbReference type="EMBL" id="KAK6354893.1"/>
    </source>
</evidence>
<evidence type="ECO:0000313" key="17">
    <source>
        <dbReference type="Proteomes" id="UP001375240"/>
    </source>
</evidence>
<reference evidence="16 17" key="1">
    <citation type="submission" date="2019-10" db="EMBL/GenBank/DDBJ databases">
        <authorList>
            <person name="Palmer J.M."/>
        </authorList>
    </citation>
    <scope>NUCLEOTIDE SEQUENCE [LARGE SCALE GENOMIC DNA]</scope>
    <source>
        <strain evidence="16 17">TWF696</strain>
    </source>
</reference>
<gene>
    <name evidence="16" type="primary">PDC1_1</name>
    <name evidence="16" type="ORF">TWF696_004023</name>
</gene>
<dbReference type="CDD" id="cd02005">
    <property type="entry name" value="TPP_PDC_IPDC"/>
    <property type="match status" value="1"/>
</dbReference>
<dbReference type="GO" id="GO:0000949">
    <property type="term" value="P:aromatic amino acid family catabolic process to alcohol via Ehrlich pathway"/>
    <property type="evidence" value="ECO:0007669"/>
    <property type="project" value="TreeGrafter"/>
</dbReference>
<dbReference type="Pfam" id="PF02776">
    <property type="entry name" value="TPP_enzyme_N"/>
    <property type="match status" value="1"/>
</dbReference>
<sequence>MAEETTIILYLYKRLHQLGIRSVHGLPGDYNLVALDALPEAGLQWVGNCNELNAGYAADGYARIKGISALITTFGVGELSALAAVAGSYSEHVPVVHIVGVPSTIAQKQGALLHHTLGNGDFSVFANMSRNISEVLINITDPSIAAREIDRALTACFVAARPVYIGLPTDMVLRKIPENGLEKPLNLALHPNDPETEADAIQAITDIIYAANNAVILVDACAIRHPVIDEVNELIDKTQLPTFVTPMSKGAVDETHPRFGGVYVGDVSRPDVKAVIEAADLVLSIGALKSDFNSGGFTYRTTTKHTIELHSDHTKVGFAMYPHIGMKSVLQKLLDTLDLHKIRHTESAKSIPPTLVNKEAPESTGDVITHSWFWPHIGNWLQEGDVVITETGTANFGILETRFPKGVTAISQVLWGSIGYSVGACQGAALAVKETNPSRRVILFVGDGSFQLTFQEISTMIRHNLTPIIVLINNDGYTIERMIHGAEAGYNDIQAWRHTNVLQTLGAREGQYRNYVVKTRKEVDELFRKGNEFSSANVIQVSDTANICDSRHAWICPDPSYRLGCVVPMSAMVHADAWIVDCSWSSCSCRRWMLLAR</sequence>
<keyword evidence="9 12" id="KW-0786">Thiamine pyrophosphate</keyword>
<evidence type="ECO:0000259" key="14">
    <source>
        <dbReference type="Pfam" id="PF02775"/>
    </source>
</evidence>
<evidence type="ECO:0000256" key="8">
    <source>
        <dbReference type="ARBA" id="ARBA00022842"/>
    </source>
</evidence>
<comment type="cofactor">
    <cofactor evidence="11">
        <name>Mg(2+)</name>
        <dbReference type="ChEBI" id="CHEBI:18420"/>
    </cofactor>
    <text evidence="11">Binds 1 Mg(2+) per subunit.</text>
</comment>
<keyword evidence="7" id="KW-0210">Decarboxylase</keyword>
<comment type="catalytic activity">
    <reaction evidence="1">
        <text>a 2-oxocarboxylate + H(+) = an aldehyde + CO2</text>
        <dbReference type="Rhea" id="RHEA:11628"/>
        <dbReference type="ChEBI" id="CHEBI:15378"/>
        <dbReference type="ChEBI" id="CHEBI:16526"/>
        <dbReference type="ChEBI" id="CHEBI:17478"/>
        <dbReference type="ChEBI" id="CHEBI:35179"/>
        <dbReference type="EC" id="4.1.1.1"/>
    </reaction>
</comment>
<feature type="domain" description="Thiamine pyrophosphate enzyme N-terminal TPP-binding" evidence="15">
    <location>
        <begin position="10"/>
        <end position="112"/>
    </location>
</feature>
<dbReference type="InterPro" id="IPR029035">
    <property type="entry name" value="DHS-like_NAD/FAD-binding_dom"/>
</dbReference>
<dbReference type="InterPro" id="IPR047214">
    <property type="entry name" value="TPP_PDC_IPDC"/>
</dbReference>
<dbReference type="CDD" id="cd07038">
    <property type="entry name" value="TPP_PYR_PDC_IPDC_like"/>
    <property type="match status" value="1"/>
</dbReference>
<evidence type="ECO:0000256" key="6">
    <source>
        <dbReference type="ARBA" id="ARBA00022723"/>
    </source>
</evidence>
<dbReference type="GO" id="GO:0000287">
    <property type="term" value="F:magnesium ion binding"/>
    <property type="evidence" value="ECO:0007669"/>
    <property type="project" value="InterPro"/>
</dbReference>
<dbReference type="PIRSF" id="PIRSF036565">
    <property type="entry name" value="Pyruvt_ip_decrb"/>
    <property type="match status" value="1"/>
</dbReference>
<dbReference type="Pfam" id="PF00205">
    <property type="entry name" value="TPP_enzyme_M"/>
    <property type="match status" value="1"/>
</dbReference>
<feature type="binding site" evidence="11">
    <location>
        <position position="474"/>
    </location>
    <ligand>
        <name>Mg(2+)</name>
        <dbReference type="ChEBI" id="CHEBI:18420"/>
    </ligand>
</feature>
<dbReference type="EC" id="4.1.1.1" evidence="4"/>
<keyword evidence="8 11" id="KW-0460">Magnesium</keyword>
<dbReference type="GO" id="GO:0005634">
    <property type="term" value="C:nucleus"/>
    <property type="evidence" value="ECO:0007669"/>
    <property type="project" value="TreeGrafter"/>
</dbReference>
<accession>A0AAV9V6M1</accession>
<evidence type="ECO:0000256" key="10">
    <source>
        <dbReference type="ARBA" id="ARBA00023239"/>
    </source>
</evidence>
<dbReference type="Proteomes" id="UP001375240">
    <property type="component" value="Unassembled WGS sequence"/>
</dbReference>
<dbReference type="Gene3D" id="3.40.50.1220">
    <property type="entry name" value="TPP-binding domain"/>
    <property type="match status" value="1"/>
</dbReference>
<dbReference type="InterPro" id="IPR047213">
    <property type="entry name" value="TPP_PYR_PDC_IPDC-like"/>
</dbReference>
<dbReference type="InterPro" id="IPR012000">
    <property type="entry name" value="Thiamin_PyroP_enz_cen_dom"/>
</dbReference>
<evidence type="ECO:0000259" key="15">
    <source>
        <dbReference type="Pfam" id="PF02776"/>
    </source>
</evidence>
<dbReference type="Pfam" id="PF02775">
    <property type="entry name" value="TPP_enzyme_C"/>
    <property type="match status" value="1"/>
</dbReference>
<dbReference type="PROSITE" id="PS00187">
    <property type="entry name" value="TPP_ENZYMES"/>
    <property type="match status" value="1"/>
</dbReference>
<keyword evidence="16" id="KW-0670">Pyruvate</keyword>
<feature type="domain" description="Thiamine pyrophosphate enzyme TPP-binding" evidence="14">
    <location>
        <begin position="405"/>
        <end position="532"/>
    </location>
</feature>
<name>A0AAV9V6M1_9PEZI</name>
<evidence type="ECO:0000256" key="9">
    <source>
        <dbReference type="ARBA" id="ARBA00023052"/>
    </source>
</evidence>
<evidence type="ECO:0000259" key="13">
    <source>
        <dbReference type="Pfam" id="PF00205"/>
    </source>
</evidence>